<organism evidence="3 4">
    <name type="scientific">Planotetraspora thailandica</name>
    <dbReference type="NCBI Taxonomy" id="487172"/>
    <lineage>
        <taxon>Bacteria</taxon>
        <taxon>Bacillati</taxon>
        <taxon>Actinomycetota</taxon>
        <taxon>Actinomycetes</taxon>
        <taxon>Streptosporangiales</taxon>
        <taxon>Streptosporangiaceae</taxon>
        <taxon>Planotetraspora</taxon>
    </lineage>
</organism>
<dbReference type="SUPFAM" id="SSF47345">
    <property type="entry name" value="Colicin E immunity proteins"/>
    <property type="match status" value="1"/>
</dbReference>
<reference evidence="3" key="1">
    <citation type="submission" date="2021-01" db="EMBL/GenBank/DDBJ databases">
        <title>Whole genome shotgun sequence of Planotetraspora thailandica NBRC 104271.</title>
        <authorList>
            <person name="Komaki H."/>
            <person name="Tamura T."/>
        </authorList>
    </citation>
    <scope>NUCLEOTIDE SEQUENCE</scope>
    <source>
        <strain evidence="3">NBRC 104271</strain>
    </source>
</reference>
<evidence type="ECO:0000313" key="3">
    <source>
        <dbReference type="EMBL" id="GII57321.1"/>
    </source>
</evidence>
<dbReference type="RefSeq" id="WP_203947454.1">
    <property type="nucleotide sequence ID" value="NZ_BOOR01000050.1"/>
</dbReference>
<dbReference type="Proteomes" id="UP000605992">
    <property type="component" value="Unassembled WGS sequence"/>
</dbReference>
<dbReference type="Pfam" id="PF01320">
    <property type="entry name" value="Colicin_Pyocin"/>
    <property type="match status" value="1"/>
</dbReference>
<dbReference type="AlphaFoldDB" id="A0A8J3XYJ9"/>
<dbReference type="InterPro" id="IPR035900">
    <property type="entry name" value="Colicin_E_sf"/>
</dbReference>
<dbReference type="GO" id="GO:0015643">
    <property type="term" value="F:toxic substance binding"/>
    <property type="evidence" value="ECO:0007669"/>
    <property type="project" value="InterPro"/>
</dbReference>
<evidence type="ECO:0000256" key="1">
    <source>
        <dbReference type="ARBA" id="ARBA00009346"/>
    </source>
</evidence>
<accession>A0A8J3XYJ9</accession>
<sequence>MTKISSEERTELIRLVDFLMSAQGTEKEQDEALRSLESRVPHPRVSDLIFWPQHEGFDHDPTAQQVVDAALAYRPIEL</sequence>
<dbReference type="GO" id="GO:0030153">
    <property type="term" value="P:bacteriocin immunity"/>
    <property type="evidence" value="ECO:0007669"/>
    <property type="project" value="UniProtKB-KW"/>
</dbReference>
<proteinExistence type="inferred from homology"/>
<evidence type="ECO:0000256" key="2">
    <source>
        <dbReference type="ARBA" id="ARBA00023025"/>
    </source>
</evidence>
<protein>
    <recommendedName>
        <fullName evidence="5">E9imm peptide</fullName>
    </recommendedName>
</protein>
<comment type="similarity">
    <text evidence="1">Belongs to the colicins ColE2/ColE8/ColE9 and pyocins S1/S2 family.</text>
</comment>
<comment type="caution">
    <text evidence="3">The sequence shown here is derived from an EMBL/GenBank/DDBJ whole genome shotgun (WGS) entry which is preliminary data.</text>
</comment>
<gene>
    <name evidence="3" type="ORF">Pth03_57100</name>
</gene>
<evidence type="ECO:0000313" key="4">
    <source>
        <dbReference type="Proteomes" id="UP000605992"/>
    </source>
</evidence>
<dbReference type="EMBL" id="BOOR01000050">
    <property type="protein sequence ID" value="GII57321.1"/>
    <property type="molecule type" value="Genomic_DNA"/>
</dbReference>
<dbReference type="Gene3D" id="1.10.1200.20">
    <property type="entry name" value="Colicin E immunity protein"/>
    <property type="match status" value="1"/>
</dbReference>
<name>A0A8J3XYJ9_9ACTN</name>
<dbReference type="InterPro" id="IPR000290">
    <property type="entry name" value="Colicin_pyocin"/>
</dbReference>
<evidence type="ECO:0008006" key="5">
    <source>
        <dbReference type="Google" id="ProtNLM"/>
    </source>
</evidence>
<keyword evidence="4" id="KW-1185">Reference proteome</keyword>
<keyword evidence="2" id="KW-0079">Bacteriocin immunity</keyword>